<dbReference type="OrthoDB" id="2688366at2759"/>
<dbReference type="HOGENOM" id="CLU_188063_0_0_1"/>
<sequence length="91" mass="10318">MGKYNHIPELSGSENYVGWSTKMQYALACEDLWCHVNNKSDPADLLGQPSYLPVPLDPLNVTTAEKTSMRMWLLDDMKAKDLITWRLSSSV</sequence>
<evidence type="ECO:0008006" key="3">
    <source>
        <dbReference type="Google" id="ProtNLM"/>
    </source>
</evidence>
<name>A0A0D0AYG2_9AGAM</name>
<reference evidence="2" key="2">
    <citation type="submission" date="2015-01" db="EMBL/GenBank/DDBJ databases">
        <title>Evolutionary Origins and Diversification of the Mycorrhizal Mutualists.</title>
        <authorList>
            <consortium name="DOE Joint Genome Institute"/>
            <consortium name="Mycorrhizal Genomics Consortium"/>
            <person name="Kohler A."/>
            <person name="Kuo A."/>
            <person name="Nagy L.G."/>
            <person name="Floudas D."/>
            <person name="Copeland A."/>
            <person name="Barry K.W."/>
            <person name="Cichocki N."/>
            <person name="Veneault-Fourrey C."/>
            <person name="LaButti K."/>
            <person name="Lindquist E.A."/>
            <person name="Lipzen A."/>
            <person name="Lundell T."/>
            <person name="Morin E."/>
            <person name="Murat C."/>
            <person name="Riley R."/>
            <person name="Ohm R."/>
            <person name="Sun H."/>
            <person name="Tunlid A."/>
            <person name="Henrissat B."/>
            <person name="Grigoriev I.V."/>
            <person name="Hibbett D.S."/>
            <person name="Martin F."/>
        </authorList>
    </citation>
    <scope>NUCLEOTIDE SEQUENCE [LARGE SCALE GENOMIC DNA]</scope>
    <source>
        <strain evidence="2">UH-Slu-Lm8-n1</strain>
    </source>
</reference>
<dbReference type="AlphaFoldDB" id="A0A0D0AYG2"/>
<feature type="non-terminal residue" evidence="1">
    <location>
        <position position="91"/>
    </location>
</feature>
<dbReference type="EMBL" id="KN835490">
    <property type="protein sequence ID" value="KIK36898.1"/>
    <property type="molecule type" value="Genomic_DNA"/>
</dbReference>
<gene>
    <name evidence="1" type="ORF">CY34DRAFT_39810</name>
</gene>
<accession>A0A0D0AYG2</accession>
<dbReference type="InParanoid" id="A0A0D0AYG2"/>
<proteinExistence type="predicted"/>
<keyword evidence="2" id="KW-1185">Reference proteome</keyword>
<protein>
    <recommendedName>
        <fullName evidence="3">DUF4219 domain-containing protein</fullName>
    </recommendedName>
</protein>
<organism evidence="1 2">
    <name type="scientific">Suillus luteus UH-Slu-Lm8-n1</name>
    <dbReference type="NCBI Taxonomy" id="930992"/>
    <lineage>
        <taxon>Eukaryota</taxon>
        <taxon>Fungi</taxon>
        <taxon>Dikarya</taxon>
        <taxon>Basidiomycota</taxon>
        <taxon>Agaricomycotina</taxon>
        <taxon>Agaricomycetes</taxon>
        <taxon>Agaricomycetidae</taxon>
        <taxon>Boletales</taxon>
        <taxon>Suillineae</taxon>
        <taxon>Suillaceae</taxon>
        <taxon>Suillus</taxon>
    </lineage>
</organism>
<evidence type="ECO:0000313" key="1">
    <source>
        <dbReference type="EMBL" id="KIK36898.1"/>
    </source>
</evidence>
<reference evidence="1 2" key="1">
    <citation type="submission" date="2014-04" db="EMBL/GenBank/DDBJ databases">
        <authorList>
            <consortium name="DOE Joint Genome Institute"/>
            <person name="Kuo A."/>
            <person name="Ruytinx J."/>
            <person name="Rineau F."/>
            <person name="Colpaert J."/>
            <person name="Kohler A."/>
            <person name="Nagy L.G."/>
            <person name="Floudas D."/>
            <person name="Copeland A."/>
            <person name="Barry K.W."/>
            <person name="Cichocki N."/>
            <person name="Veneault-Fourrey C."/>
            <person name="LaButti K."/>
            <person name="Lindquist E.A."/>
            <person name="Lipzen A."/>
            <person name="Lundell T."/>
            <person name="Morin E."/>
            <person name="Murat C."/>
            <person name="Sun H."/>
            <person name="Tunlid A."/>
            <person name="Henrissat B."/>
            <person name="Grigoriev I.V."/>
            <person name="Hibbett D.S."/>
            <person name="Martin F."/>
            <person name="Nordberg H.P."/>
            <person name="Cantor M.N."/>
            <person name="Hua S.X."/>
        </authorList>
    </citation>
    <scope>NUCLEOTIDE SEQUENCE [LARGE SCALE GENOMIC DNA]</scope>
    <source>
        <strain evidence="1 2">UH-Slu-Lm8-n1</strain>
    </source>
</reference>
<dbReference type="Proteomes" id="UP000054485">
    <property type="component" value="Unassembled WGS sequence"/>
</dbReference>
<evidence type="ECO:0000313" key="2">
    <source>
        <dbReference type="Proteomes" id="UP000054485"/>
    </source>
</evidence>